<dbReference type="OrthoDB" id="3946221at2759"/>
<dbReference type="STRING" id="1447875.A0A2B7XSN6"/>
<feature type="compositionally biased region" description="Basic and acidic residues" evidence="1">
    <location>
        <begin position="132"/>
        <end position="144"/>
    </location>
</feature>
<evidence type="ECO:0000256" key="1">
    <source>
        <dbReference type="SAM" id="MobiDB-lite"/>
    </source>
</evidence>
<feature type="compositionally biased region" description="Polar residues" evidence="1">
    <location>
        <begin position="85"/>
        <end position="99"/>
    </location>
</feature>
<name>A0A2B7XSN6_9EURO</name>
<feature type="region of interest" description="Disordered" evidence="1">
    <location>
        <begin position="498"/>
        <end position="519"/>
    </location>
</feature>
<feature type="compositionally biased region" description="Basic and acidic residues" evidence="1">
    <location>
        <begin position="554"/>
        <end position="573"/>
    </location>
</feature>
<feature type="compositionally biased region" description="Polar residues" evidence="1">
    <location>
        <begin position="503"/>
        <end position="513"/>
    </location>
</feature>
<feature type="region of interest" description="Disordered" evidence="1">
    <location>
        <begin position="1"/>
        <end position="369"/>
    </location>
</feature>
<evidence type="ECO:0000313" key="2">
    <source>
        <dbReference type="EMBL" id="PGH12000.1"/>
    </source>
</evidence>
<comment type="caution">
    <text evidence="2">The sequence shown here is derived from an EMBL/GenBank/DDBJ whole genome shotgun (WGS) entry which is preliminary data.</text>
</comment>
<feature type="compositionally biased region" description="Polar residues" evidence="1">
    <location>
        <begin position="1138"/>
        <end position="1152"/>
    </location>
</feature>
<gene>
    <name evidence="2" type="ORF">AJ79_04509</name>
</gene>
<feature type="compositionally biased region" description="Low complexity" evidence="1">
    <location>
        <begin position="1165"/>
        <end position="1178"/>
    </location>
</feature>
<feature type="compositionally biased region" description="Polar residues" evidence="1">
    <location>
        <begin position="810"/>
        <end position="819"/>
    </location>
</feature>
<feature type="compositionally biased region" description="Polar residues" evidence="1">
    <location>
        <begin position="251"/>
        <end position="296"/>
    </location>
</feature>
<dbReference type="Proteomes" id="UP000223968">
    <property type="component" value="Unassembled WGS sequence"/>
</dbReference>
<feature type="compositionally biased region" description="Polar residues" evidence="1">
    <location>
        <begin position="661"/>
        <end position="670"/>
    </location>
</feature>
<sequence length="1416" mass="158443">MEDDKSESSSPDPLAYPGDPEYILSSATKPFFRRQTLSPRKSRTPSRRQSPTKADPRSVQSIKFQDIVLPSTPSGRFKGKHRLSPSKTTTLHSDNNTSPWRIRVTVEAEQDEEDGKGPSTNSRRGGRTIKVPLKDEKDSGEPSPKRRRTEKSAVSQRVPTPRRRPSAVDTPSGNTDTGEKKKRGRLRKSLPSTEEGSTAKRVTFADSVREKMREEDPFLNIAADGNESDDAAVDNILPDISVQNPDPGFLNPNNSDRSSPTPNEKNSSRNPDTPARKTSPTSAHLSDPASSTNTPRVPTGLTPENTIDAGHTPGFRIRVYPTPTSSSLLEDDPVENATLHSSAAKKRQSGSGLQALTDPTDQHREFDSILESEGFSMVSLDTLPSARQQINNSFQGAVSQGLINSMNKAPRNVRPGASKLRIGDARSSPHIQESRSPSRSSQQPQKGSRRSHQTPGVRLSSPPQPPAPATRSTGKSRLVRLVRVIRAGIALQGVLRRQRRNPRLQSPFSSPSHSRLDEPDAARERLDALFQGLGSETERELRAGLRFGEELAKRLRESQSRRRQEETKGRIESPEMQDAFANGDDDNNNDVGYPDIDNLPRSNRVSPFSAESQANWEPGPRSTRLAGTPNGRNQSPQQSIGSEMARREAEWQREREAISREIQQANSSQVIVIDSDDGSPERSTAGDQEIAENYENEPEDEGDDYEDIWQQEARNDAEVHSEPESYVELSREELIKPPRRVLPSPWRRKEDAEVSQDESTPGPGPYWTTRQNDFPILPSGKTQTARFREQELSSLLGSPESATRRFYQESEVTPQSRSTQYEQQVPYEQQQNYGNVSSPAAFARSRQQPETSYSDEHGSDAYASGFPWAPSSENHRNDTGATSPHDIDTHPERPMEDHMYPETDRRDAGHTSSRDIDQYSEQPVEDHMYPDLQGDDAGHTSPRDIDQYSEQPVEEPIYPELHRDDARHGSQHDVDMYSEQPVEDHMHPDFPSGSMHSPGNGTDVEGWIYPDMESQDATPRAPQGDQDVRNRYNVEPQSPVEEAEAQQEAPPSSWFKRITDLAPSWLTTPASRKAEKRQPEYVGIPASPCHEDSDQQTPSQRYPVQRSPVGKSSVQASSVQRSSIQRSSIYHSSFRKSPVQTSSDQRSPVQHSSAERSVVHRTSGRRSSVQRSPVQRSSAKWSSVRSPVHRYPVQQSPVQRSSTQRDPPQQPPVRGLPARNLPNQKYPAQDFPAGGPPALDSPAEEAPVKDSAVLQSTHEPIKKPTVDAGTQCSPPPASKPKRKPQNRKQPPQRKTLAISGYFTDDHYVALRKLYHQAKISPRSFPYIETPERNEMLGQRIFSADLVYSRRITETQIAIADKFRRDLAEGSRRRGGMGKVEWSEEEILRRLVSIIIGEQVRRERKRDLEHHLARQSA</sequence>
<accession>A0A2B7XSN6</accession>
<feature type="compositionally biased region" description="Basic and acidic residues" evidence="1">
    <location>
        <begin position="936"/>
        <end position="946"/>
    </location>
</feature>
<dbReference type="EMBL" id="PDNB01000064">
    <property type="protein sequence ID" value="PGH12000.1"/>
    <property type="molecule type" value="Genomic_DNA"/>
</dbReference>
<feature type="compositionally biased region" description="Basic and acidic residues" evidence="1">
    <location>
        <begin position="644"/>
        <end position="659"/>
    </location>
</feature>
<protein>
    <recommendedName>
        <fullName evidence="4">AT DNA binding protein</fullName>
    </recommendedName>
</protein>
<feature type="compositionally biased region" description="Low complexity" evidence="1">
    <location>
        <begin position="1034"/>
        <end position="1053"/>
    </location>
</feature>
<feature type="compositionally biased region" description="Basic and acidic residues" evidence="1">
    <location>
        <begin position="207"/>
        <end position="216"/>
    </location>
</feature>
<evidence type="ECO:0000313" key="3">
    <source>
        <dbReference type="Proteomes" id="UP000223968"/>
    </source>
</evidence>
<reference evidence="2 3" key="1">
    <citation type="submission" date="2017-10" db="EMBL/GenBank/DDBJ databases">
        <title>Comparative genomics in systemic dimorphic fungi from Ajellomycetaceae.</title>
        <authorList>
            <person name="Munoz J.F."/>
            <person name="Mcewen J.G."/>
            <person name="Clay O.K."/>
            <person name="Cuomo C.A."/>
        </authorList>
    </citation>
    <scope>NUCLEOTIDE SEQUENCE [LARGE SCALE GENOMIC DNA]</scope>
    <source>
        <strain evidence="2 3">UAMH5409</strain>
    </source>
</reference>
<feature type="compositionally biased region" description="Low complexity" evidence="1">
    <location>
        <begin position="820"/>
        <end position="831"/>
    </location>
</feature>
<feature type="region of interest" description="Disordered" evidence="1">
    <location>
        <begin position="554"/>
        <end position="1295"/>
    </location>
</feature>
<feature type="compositionally biased region" description="Basic and acidic residues" evidence="1">
    <location>
        <begin position="960"/>
        <end position="975"/>
    </location>
</feature>
<feature type="compositionally biased region" description="Low complexity" evidence="1">
    <location>
        <begin position="1112"/>
        <end position="1132"/>
    </location>
</feature>
<feature type="compositionally biased region" description="Polar residues" evidence="1">
    <location>
        <begin position="47"/>
        <end position="63"/>
    </location>
</feature>
<proteinExistence type="predicted"/>
<feature type="compositionally biased region" description="Low complexity" evidence="1">
    <location>
        <begin position="434"/>
        <end position="446"/>
    </location>
</feature>
<evidence type="ECO:0008006" key="4">
    <source>
        <dbReference type="Google" id="ProtNLM"/>
    </source>
</evidence>
<feature type="compositionally biased region" description="Basic and acidic residues" evidence="1">
    <location>
        <begin position="713"/>
        <end position="736"/>
    </location>
</feature>
<feature type="compositionally biased region" description="Polar residues" evidence="1">
    <location>
        <begin position="349"/>
        <end position="359"/>
    </location>
</feature>
<feature type="compositionally biased region" description="Acidic residues" evidence="1">
    <location>
        <begin position="689"/>
        <end position="709"/>
    </location>
</feature>
<feature type="compositionally biased region" description="Polar residues" evidence="1">
    <location>
        <begin position="1193"/>
        <end position="1207"/>
    </location>
</feature>
<organism evidence="2 3">
    <name type="scientific">Helicocarpus griseus UAMH5409</name>
    <dbReference type="NCBI Taxonomy" id="1447875"/>
    <lineage>
        <taxon>Eukaryota</taxon>
        <taxon>Fungi</taxon>
        <taxon>Dikarya</taxon>
        <taxon>Ascomycota</taxon>
        <taxon>Pezizomycotina</taxon>
        <taxon>Eurotiomycetes</taxon>
        <taxon>Eurotiomycetidae</taxon>
        <taxon>Onygenales</taxon>
        <taxon>Ajellomycetaceae</taxon>
        <taxon>Helicocarpus</taxon>
    </lineage>
</organism>
<feature type="compositionally biased region" description="Basic and acidic residues" evidence="1">
    <location>
        <begin position="885"/>
        <end position="917"/>
    </location>
</feature>
<keyword evidence="3" id="KW-1185">Reference proteome</keyword>
<feature type="compositionally biased region" description="Polar residues" evidence="1">
    <location>
        <begin position="600"/>
        <end position="615"/>
    </location>
</feature>
<feature type="region of interest" description="Disordered" evidence="1">
    <location>
        <begin position="405"/>
        <end position="475"/>
    </location>
</feature>
<feature type="compositionally biased region" description="Polar residues" evidence="1">
    <location>
        <begin position="630"/>
        <end position="641"/>
    </location>
</feature>